<keyword evidence="2" id="KW-1185">Reference proteome</keyword>
<name>A0A914D0P1_9BILA</name>
<dbReference type="WBParaSite" id="ACRNAN_scaffold1612.g30471.t1">
    <property type="protein sequence ID" value="ACRNAN_scaffold1612.g30471.t1"/>
    <property type="gene ID" value="ACRNAN_scaffold1612.g30471"/>
</dbReference>
<evidence type="ECO:0000259" key="1">
    <source>
        <dbReference type="Pfam" id="PF14679"/>
    </source>
</evidence>
<organism evidence="2 3">
    <name type="scientific">Acrobeloides nanus</name>
    <dbReference type="NCBI Taxonomy" id="290746"/>
    <lineage>
        <taxon>Eukaryota</taxon>
        <taxon>Metazoa</taxon>
        <taxon>Ecdysozoa</taxon>
        <taxon>Nematoda</taxon>
        <taxon>Chromadorea</taxon>
        <taxon>Rhabditida</taxon>
        <taxon>Tylenchina</taxon>
        <taxon>Cephalobomorpha</taxon>
        <taxon>Cephaloboidea</taxon>
        <taxon>Cephalobidae</taxon>
        <taxon>Acrobeloides</taxon>
    </lineage>
</organism>
<dbReference type="InterPro" id="IPR029310">
    <property type="entry name" value="FANCI_HD1"/>
</dbReference>
<reference evidence="3" key="1">
    <citation type="submission" date="2022-11" db="UniProtKB">
        <authorList>
            <consortium name="WormBaseParasite"/>
        </authorList>
    </citation>
    <scope>IDENTIFICATION</scope>
</reference>
<feature type="domain" description="FANCI helical" evidence="1">
    <location>
        <begin position="18"/>
        <end position="88"/>
    </location>
</feature>
<accession>A0A914D0P1</accession>
<dbReference type="Pfam" id="PF14679">
    <property type="entry name" value="FANCI_HD1"/>
    <property type="match status" value="1"/>
</dbReference>
<proteinExistence type="predicted"/>
<dbReference type="AlphaFoldDB" id="A0A914D0P1"/>
<dbReference type="Proteomes" id="UP000887540">
    <property type="component" value="Unplaced"/>
</dbReference>
<protein>
    <submittedName>
        <fullName evidence="3">FANCI helical domain-containing protein</fullName>
    </submittedName>
</protein>
<evidence type="ECO:0000313" key="2">
    <source>
        <dbReference type="Proteomes" id="UP000887540"/>
    </source>
</evidence>
<evidence type="ECO:0000313" key="3">
    <source>
        <dbReference type="WBParaSite" id="ACRNAN_scaffold1612.g30471.t1"/>
    </source>
</evidence>
<sequence>MELLCQIFRENPLTAINFLKFFKKNRKAIHTSTFSIICLLVLASVERFQIEAINLLSSCLIKLWQASSRSEKDGWLKDAFNDWQLDTVKEKIDVVLQLLKSENAMSWYNCICPGLVKLSLKLISEGCKHYQIRISEGRLADLDNVGTTGRLIFVEVATCQINQKNLEDQLSELISKC</sequence>